<keyword evidence="4" id="KW-0677">Repeat</keyword>
<dbReference type="InterPro" id="IPR003599">
    <property type="entry name" value="Ig_sub"/>
</dbReference>
<dbReference type="SMART" id="SM00409">
    <property type="entry name" value="IG"/>
    <property type="match status" value="2"/>
</dbReference>
<dbReference type="InterPro" id="IPR003598">
    <property type="entry name" value="Ig_sub2"/>
</dbReference>
<dbReference type="PROSITE" id="PS50835">
    <property type="entry name" value="IG_LIKE"/>
    <property type="match status" value="2"/>
</dbReference>
<evidence type="ECO:0000256" key="6">
    <source>
        <dbReference type="ARBA" id="ARBA00023157"/>
    </source>
</evidence>
<dbReference type="InterPro" id="IPR007110">
    <property type="entry name" value="Ig-like_dom"/>
</dbReference>
<evidence type="ECO:0000256" key="5">
    <source>
        <dbReference type="ARBA" id="ARBA00023136"/>
    </source>
</evidence>
<proteinExistence type="predicted"/>
<keyword evidence="2" id="KW-1003">Cell membrane</keyword>
<dbReference type="GO" id="GO:0043005">
    <property type="term" value="C:neuron projection"/>
    <property type="evidence" value="ECO:0007669"/>
    <property type="project" value="TreeGrafter"/>
</dbReference>
<keyword evidence="3 10" id="KW-0732">Signal</keyword>
<dbReference type="Pfam" id="PF13927">
    <property type="entry name" value="Ig_3"/>
    <property type="match status" value="1"/>
</dbReference>
<organism evidence="12 13">
    <name type="scientific">Lepeophtheirus salmonis</name>
    <name type="common">Salmon louse</name>
    <name type="synonym">Caligus salmonis</name>
    <dbReference type="NCBI Taxonomy" id="72036"/>
    <lineage>
        <taxon>Eukaryota</taxon>
        <taxon>Metazoa</taxon>
        <taxon>Ecdysozoa</taxon>
        <taxon>Arthropoda</taxon>
        <taxon>Crustacea</taxon>
        <taxon>Multicrustacea</taxon>
        <taxon>Hexanauplia</taxon>
        <taxon>Copepoda</taxon>
        <taxon>Siphonostomatoida</taxon>
        <taxon>Caligidae</taxon>
        <taxon>Lepeophtheirus</taxon>
    </lineage>
</organism>
<feature type="compositionally biased region" description="Low complexity" evidence="9">
    <location>
        <begin position="400"/>
        <end position="411"/>
    </location>
</feature>
<feature type="region of interest" description="Disordered" evidence="9">
    <location>
        <begin position="390"/>
        <end position="432"/>
    </location>
</feature>
<dbReference type="InterPro" id="IPR036179">
    <property type="entry name" value="Ig-like_dom_sf"/>
</dbReference>
<feature type="domain" description="Ig-like" evidence="11">
    <location>
        <begin position="177"/>
        <end position="258"/>
    </location>
</feature>
<keyword evidence="7" id="KW-0325">Glycoprotein</keyword>
<reference evidence="12" key="1">
    <citation type="submission" date="2021-02" db="EMBL/GenBank/DDBJ databases">
        <authorList>
            <person name="Bekaert M."/>
        </authorList>
    </citation>
    <scope>NUCLEOTIDE SEQUENCE</scope>
    <source>
        <strain evidence="12">IoA-00</strain>
    </source>
</reference>
<evidence type="ECO:0000256" key="4">
    <source>
        <dbReference type="ARBA" id="ARBA00022737"/>
    </source>
</evidence>
<evidence type="ECO:0000313" key="12">
    <source>
        <dbReference type="EMBL" id="CAF2841722.1"/>
    </source>
</evidence>
<protein>
    <submittedName>
        <fullName evidence="12">HNT</fullName>
    </submittedName>
</protein>
<keyword evidence="13" id="KW-1185">Reference proteome</keyword>
<feature type="chain" id="PRO_5043501436" evidence="10">
    <location>
        <begin position="29"/>
        <end position="459"/>
    </location>
</feature>
<dbReference type="SMART" id="SM00408">
    <property type="entry name" value="IGc2"/>
    <property type="match status" value="2"/>
</dbReference>
<evidence type="ECO:0000256" key="1">
    <source>
        <dbReference type="ARBA" id="ARBA00004236"/>
    </source>
</evidence>
<dbReference type="GO" id="GO:0005886">
    <property type="term" value="C:plasma membrane"/>
    <property type="evidence" value="ECO:0007669"/>
    <property type="project" value="UniProtKB-SubCell"/>
</dbReference>
<name>A0A7R8CJG8_LEPSM</name>
<feature type="compositionally biased region" description="Basic residues" evidence="9">
    <location>
        <begin position="418"/>
        <end position="430"/>
    </location>
</feature>
<dbReference type="OrthoDB" id="6337970at2759"/>
<evidence type="ECO:0000259" key="11">
    <source>
        <dbReference type="PROSITE" id="PS50835"/>
    </source>
</evidence>
<dbReference type="InterPro" id="IPR051170">
    <property type="entry name" value="Neural/epithelial_adhesion"/>
</dbReference>
<dbReference type="EMBL" id="HG994593">
    <property type="protein sequence ID" value="CAF2841722.1"/>
    <property type="molecule type" value="Genomic_DNA"/>
</dbReference>
<feature type="signal peptide" evidence="10">
    <location>
        <begin position="1"/>
        <end position="28"/>
    </location>
</feature>
<evidence type="ECO:0000256" key="7">
    <source>
        <dbReference type="ARBA" id="ARBA00023180"/>
    </source>
</evidence>
<gene>
    <name evidence="12" type="ORF">LSAA_4905</name>
</gene>
<evidence type="ECO:0000256" key="10">
    <source>
        <dbReference type="SAM" id="SignalP"/>
    </source>
</evidence>
<evidence type="ECO:0000256" key="3">
    <source>
        <dbReference type="ARBA" id="ARBA00022729"/>
    </source>
</evidence>
<dbReference type="InterPro" id="IPR013783">
    <property type="entry name" value="Ig-like_fold"/>
</dbReference>
<comment type="subcellular location">
    <subcellularLocation>
        <location evidence="1">Cell membrane</location>
    </subcellularLocation>
</comment>
<dbReference type="InterPro" id="IPR013151">
    <property type="entry name" value="Immunoglobulin_dom"/>
</dbReference>
<feature type="domain" description="Ig-like" evidence="11">
    <location>
        <begin position="32"/>
        <end position="124"/>
    </location>
</feature>
<evidence type="ECO:0000256" key="2">
    <source>
        <dbReference type="ARBA" id="ARBA00022475"/>
    </source>
</evidence>
<keyword evidence="5" id="KW-0472">Membrane</keyword>
<dbReference type="AlphaFoldDB" id="A0A7R8CJG8"/>
<sequence length="459" mass="52164">MPSSWKKSFLRHLLLLALRFTFVTMRSAIQLPTNSIKINDTSVYGRNATLRCPVFEIGGHRVAWMRYDTRTILSLHGELVTQSNRYAIINKEEGSYDLFITNVIDSDAGTYICQINSEPMKNLVGINSSRPNKSKKILVKALPSFQKKTPKKLQIPLNMVTLIKRFYVIFLKVVKPPTIDEELTSDSLIITEGQTALLNCSASGDPTPKIYWRRQNANQMIRGLNKVEHSVLVLKSVQKKDAGNYLCIAKNAYPPAVSHTVKLFVHYKPRVTLAHSTNFQTGETEILCAIDAFPEVSKHGLMVGDEYVKPSHRKRFGKMELKAKVKVYKTTRVVCHGQNYLDEVSTTIFISGVSIPDPDSITKTFDYSDDEEEDENYNTSTSSNLETINDHGNYYNLNAPTSQNPPSTPNTRKTSEQRRKRKRDRRKNHHLFSSTSFTSQSIGYAYQIFLVGILLYLHL</sequence>
<dbReference type="PANTHER" id="PTHR12231">
    <property type="entry name" value="CTX-RELATED TYPE I TRANSMEMBRANE PROTEIN"/>
    <property type="match status" value="1"/>
</dbReference>
<accession>A0A7R8CJG8</accession>
<dbReference type="Proteomes" id="UP000675881">
    <property type="component" value="Chromosome 14"/>
</dbReference>
<dbReference type="SUPFAM" id="SSF48726">
    <property type="entry name" value="Immunoglobulin"/>
    <property type="match status" value="2"/>
</dbReference>
<evidence type="ECO:0000256" key="8">
    <source>
        <dbReference type="ARBA" id="ARBA00023319"/>
    </source>
</evidence>
<dbReference type="Pfam" id="PF00047">
    <property type="entry name" value="ig"/>
    <property type="match status" value="1"/>
</dbReference>
<keyword evidence="6" id="KW-1015">Disulfide bond</keyword>
<keyword evidence="8" id="KW-0393">Immunoglobulin domain</keyword>
<dbReference type="FunFam" id="2.60.40.10:FF:000328">
    <property type="entry name" value="CLUMA_CG000981, isoform A"/>
    <property type="match status" value="1"/>
</dbReference>
<evidence type="ECO:0000313" key="13">
    <source>
        <dbReference type="Proteomes" id="UP000675881"/>
    </source>
</evidence>
<dbReference type="Gene3D" id="2.60.40.10">
    <property type="entry name" value="Immunoglobulins"/>
    <property type="match status" value="2"/>
</dbReference>
<dbReference type="PANTHER" id="PTHR12231:SF105">
    <property type="entry name" value="LACHESIN-LIKE PROTEIN"/>
    <property type="match status" value="1"/>
</dbReference>
<evidence type="ECO:0000256" key="9">
    <source>
        <dbReference type="SAM" id="MobiDB-lite"/>
    </source>
</evidence>